<organism evidence="1 2">
    <name type="scientific">Lactuca virosa</name>
    <dbReference type="NCBI Taxonomy" id="75947"/>
    <lineage>
        <taxon>Eukaryota</taxon>
        <taxon>Viridiplantae</taxon>
        <taxon>Streptophyta</taxon>
        <taxon>Embryophyta</taxon>
        <taxon>Tracheophyta</taxon>
        <taxon>Spermatophyta</taxon>
        <taxon>Magnoliopsida</taxon>
        <taxon>eudicotyledons</taxon>
        <taxon>Gunneridae</taxon>
        <taxon>Pentapetalae</taxon>
        <taxon>asterids</taxon>
        <taxon>campanulids</taxon>
        <taxon>Asterales</taxon>
        <taxon>Asteraceae</taxon>
        <taxon>Cichorioideae</taxon>
        <taxon>Cichorieae</taxon>
        <taxon>Lactucinae</taxon>
        <taxon>Lactuca</taxon>
    </lineage>
</organism>
<proteinExistence type="predicted"/>
<name>A0AAU9MV67_9ASTR</name>
<evidence type="ECO:0000313" key="2">
    <source>
        <dbReference type="Proteomes" id="UP001157418"/>
    </source>
</evidence>
<sequence>MRGSDEIVCAYVKSELKSTPYIGDDGDGSDFGKNVGGGGACDNSKAMRGGGWIHFIEMMKGINDLGGGGDDGEHWWLTVGGSLPSTLFLGGGRSSDGGVVPWKKAMVTNTMVGGWTWLSDLFFGEVLGGSLWGFYVGNKGSHLVWILSTIVAGSELR</sequence>
<dbReference type="EMBL" id="CAKMRJ010003334">
    <property type="protein sequence ID" value="CAH1431739.1"/>
    <property type="molecule type" value="Genomic_DNA"/>
</dbReference>
<comment type="caution">
    <text evidence="1">The sequence shown here is derived from an EMBL/GenBank/DDBJ whole genome shotgun (WGS) entry which is preliminary data.</text>
</comment>
<keyword evidence="2" id="KW-1185">Reference proteome</keyword>
<gene>
    <name evidence="1" type="ORF">LVIROSA_LOCUS18441</name>
</gene>
<evidence type="ECO:0000313" key="1">
    <source>
        <dbReference type="EMBL" id="CAH1431739.1"/>
    </source>
</evidence>
<reference evidence="1 2" key="1">
    <citation type="submission" date="2022-01" db="EMBL/GenBank/DDBJ databases">
        <authorList>
            <person name="Xiong W."/>
            <person name="Schranz E."/>
        </authorList>
    </citation>
    <scope>NUCLEOTIDE SEQUENCE [LARGE SCALE GENOMIC DNA]</scope>
</reference>
<protein>
    <submittedName>
        <fullName evidence="1">Uncharacterized protein</fullName>
    </submittedName>
</protein>
<dbReference type="Proteomes" id="UP001157418">
    <property type="component" value="Unassembled WGS sequence"/>
</dbReference>
<dbReference type="AlphaFoldDB" id="A0AAU9MV67"/>
<accession>A0AAU9MV67</accession>